<proteinExistence type="predicted"/>
<dbReference type="Proteomes" id="UP000299102">
    <property type="component" value="Unassembled WGS sequence"/>
</dbReference>
<gene>
    <name evidence="2" type="ORF">EVAR_28483_1</name>
</gene>
<protein>
    <submittedName>
        <fullName evidence="2">Uncharacterized protein</fullName>
    </submittedName>
</protein>
<organism evidence="2 3">
    <name type="scientific">Eumeta variegata</name>
    <name type="common">Bagworm moth</name>
    <name type="synonym">Eumeta japonica</name>
    <dbReference type="NCBI Taxonomy" id="151549"/>
    <lineage>
        <taxon>Eukaryota</taxon>
        <taxon>Metazoa</taxon>
        <taxon>Ecdysozoa</taxon>
        <taxon>Arthropoda</taxon>
        <taxon>Hexapoda</taxon>
        <taxon>Insecta</taxon>
        <taxon>Pterygota</taxon>
        <taxon>Neoptera</taxon>
        <taxon>Endopterygota</taxon>
        <taxon>Lepidoptera</taxon>
        <taxon>Glossata</taxon>
        <taxon>Ditrysia</taxon>
        <taxon>Tineoidea</taxon>
        <taxon>Psychidae</taxon>
        <taxon>Oiketicinae</taxon>
        <taxon>Eumeta</taxon>
    </lineage>
</organism>
<feature type="compositionally biased region" description="Low complexity" evidence="1">
    <location>
        <begin position="189"/>
        <end position="199"/>
    </location>
</feature>
<comment type="caution">
    <text evidence="2">The sequence shown here is derived from an EMBL/GenBank/DDBJ whole genome shotgun (WGS) entry which is preliminary data.</text>
</comment>
<name>A0A4C1WPD2_EUMVA</name>
<feature type="region of interest" description="Disordered" evidence="1">
    <location>
        <begin position="240"/>
        <end position="285"/>
    </location>
</feature>
<feature type="compositionally biased region" description="Basic and acidic residues" evidence="1">
    <location>
        <begin position="276"/>
        <end position="285"/>
    </location>
</feature>
<feature type="compositionally biased region" description="Basic and acidic residues" evidence="1">
    <location>
        <begin position="246"/>
        <end position="258"/>
    </location>
</feature>
<dbReference type="PROSITE" id="PS51257">
    <property type="entry name" value="PROKAR_LIPOPROTEIN"/>
    <property type="match status" value="1"/>
</dbReference>
<evidence type="ECO:0000256" key="1">
    <source>
        <dbReference type="SAM" id="MobiDB-lite"/>
    </source>
</evidence>
<sequence>MRPDIERGRGPAPPPPAAGPHSQSSLFTGCTLPYIFVSTLENSFHFGRVLGNTSARSELLTPVQRGGDCDVITGGLRPGPAGKRMSRLWDDTRHNGTNSSERFSWLSHAVEGALRMNHGGAAVIQPVTNCTRLSPAEDLWRFWQQALKIGGFYSSTDHDRYSGIGVVECVCLEGLLSNERRTHPPRDSAPPARARPSRNSTLTHCFSHLRPWNLLRSIPALELKVDPRCIESGTKWHRERHPLQNRARDSGRVIKESESADTPNGGIHGIPAGAEPRADYSLKYK</sequence>
<feature type="region of interest" description="Disordered" evidence="1">
    <location>
        <begin position="180"/>
        <end position="199"/>
    </location>
</feature>
<dbReference type="EMBL" id="BGZK01000617">
    <property type="protein sequence ID" value="GBP53141.1"/>
    <property type="molecule type" value="Genomic_DNA"/>
</dbReference>
<feature type="region of interest" description="Disordered" evidence="1">
    <location>
        <begin position="1"/>
        <end position="24"/>
    </location>
</feature>
<accession>A0A4C1WPD2</accession>
<reference evidence="2 3" key="1">
    <citation type="journal article" date="2019" name="Commun. Biol.">
        <title>The bagworm genome reveals a unique fibroin gene that provides high tensile strength.</title>
        <authorList>
            <person name="Kono N."/>
            <person name="Nakamura H."/>
            <person name="Ohtoshi R."/>
            <person name="Tomita M."/>
            <person name="Numata K."/>
            <person name="Arakawa K."/>
        </authorList>
    </citation>
    <scope>NUCLEOTIDE SEQUENCE [LARGE SCALE GENOMIC DNA]</scope>
</reference>
<keyword evidence="3" id="KW-1185">Reference proteome</keyword>
<evidence type="ECO:0000313" key="3">
    <source>
        <dbReference type="Proteomes" id="UP000299102"/>
    </source>
</evidence>
<dbReference type="AlphaFoldDB" id="A0A4C1WPD2"/>
<evidence type="ECO:0000313" key="2">
    <source>
        <dbReference type="EMBL" id="GBP53141.1"/>
    </source>
</evidence>